<evidence type="ECO:0000256" key="1">
    <source>
        <dbReference type="ARBA" id="ARBA00000958"/>
    </source>
</evidence>
<dbReference type="EMBL" id="JAVKPH010000020">
    <property type="protein sequence ID" value="MDR5654049.1"/>
    <property type="molecule type" value="Genomic_DNA"/>
</dbReference>
<feature type="transmembrane region" description="Helical" evidence="21">
    <location>
        <begin position="179"/>
        <end position="197"/>
    </location>
</feature>
<keyword evidence="7 20" id="KW-1003">Cell membrane</keyword>
<evidence type="ECO:0000256" key="8">
    <source>
        <dbReference type="ARBA" id="ARBA00022516"/>
    </source>
</evidence>
<evidence type="ECO:0000256" key="2">
    <source>
        <dbReference type="ARBA" id="ARBA00001936"/>
    </source>
</evidence>
<evidence type="ECO:0000313" key="22">
    <source>
        <dbReference type="EMBL" id="MDR5654049.1"/>
    </source>
</evidence>
<organism evidence="22 23">
    <name type="scientific">Ruixingdingia sedimenti</name>
    <dbReference type="NCBI Taxonomy" id="3073604"/>
    <lineage>
        <taxon>Bacteria</taxon>
        <taxon>Pseudomonadati</taxon>
        <taxon>Pseudomonadota</taxon>
        <taxon>Alphaproteobacteria</taxon>
        <taxon>Rhodobacterales</taxon>
        <taxon>Paracoccaceae</taxon>
        <taxon>Ruixingdingia</taxon>
    </lineage>
</organism>
<accession>A0ABU1FAY0</accession>
<protein>
    <recommendedName>
        <fullName evidence="6 20">Phosphatidylcholine synthase</fullName>
        <shortName evidence="20">PC synthase</shortName>
        <shortName evidence="20">PCS</shortName>
        <ecNumber evidence="5 20">2.7.8.24</ecNumber>
    </recommendedName>
    <alternativeName>
        <fullName evidence="18 20">CDP-diglyceride-choline O-phosphatidyltransferase</fullName>
    </alternativeName>
</protein>
<reference evidence="22 23" key="1">
    <citation type="submission" date="2023-09" db="EMBL/GenBank/DDBJ databases">
        <title>Xinfangfangia sedmenti sp. nov., isolated the sedment.</title>
        <authorList>
            <person name="Xu L."/>
        </authorList>
    </citation>
    <scope>NUCLEOTIDE SEQUENCE [LARGE SCALE GENOMIC DNA]</scope>
    <source>
        <strain evidence="22 23">LG-4</strain>
    </source>
</reference>
<evidence type="ECO:0000256" key="17">
    <source>
        <dbReference type="ARBA" id="ARBA00023264"/>
    </source>
</evidence>
<comment type="cofactor">
    <cofactor evidence="2 20">
        <name>Mn(2+)</name>
        <dbReference type="ChEBI" id="CHEBI:29035"/>
    </cofactor>
</comment>
<evidence type="ECO:0000256" key="11">
    <source>
        <dbReference type="ARBA" id="ARBA00022692"/>
    </source>
</evidence>
<evidence type="ECO:0000256" key="10">
    <source>
        <dbReference type="ARBA" id="ARBA00022679"/>
    </source>
</evidence>
<dbReference type="RefSeq" id="WP_310458221.1">
    <property type="nucleotide sequence ID" value="NZ_JAVKPH010000020.1"/>
</dbReference>
<keyword evidence="12 21" id="KW-1133">Transmembrane helix</keyword>
<evidence type="ECO:0000256" key="4">
    <source>
        <dbReference type="ARBA" id="ARBA00010441"/>
    </source>
</evidence>
<comment type="caution">
    <text evidence="22">The sequence shown here is derived from an EMBL/GenBank/DDBJ whole genome shotgun (WGS) entry which is preliminary data.</text>
</comment>
<feature type="transmembrane region" description="Helical" evidence="21">
    <location>
        <begin position="203"/>
        <end position="222"/>
    </location>
</feature>
<dbReference type="InterPro" id="IPR026027">
    <property type="entry name" value="PcS"/>
</dbReference>
<evidence type="ECO:0000256" key="7">
    <source>
        <dbReference type="ARBA" id="ARBA00022475"/>
    </source>
</evidence>
<evidence type="ECO:0000256" key="19">
    <source>
        <dbReference type="ARBA" id="ARBA00037468"/>
    </source>
</evidence>
<dbReference type="Pfam" id="PF01066">
    <property type="entry name" value="CDP-OH_P_transf"/>
    <property type="match status" value="1"/>
</dbReference>
<evidence type="ECO:0000256" key="13">
    <source>
        <dbReference type="ARBA" id="ARBA00023098"/>
    </source>
</evidence>
<evidence type="ECO:0000256" key="14">
    <source>
        <dbReference type="ARBA" id="ARBA00023136"/>
    </source>
</evidence>
<keyword evidence="17 20" id="KW-1208">Phospholipid metabolism</keyword>
<feature type="transmembrane region" description="Helical" evidence="21">
    <location>
        <begin position="37"/>
        <end position="57"/>
    </location>
</feature>
<dbReference type="PIRSF" id="PIRSF000851">
    <property type="entry name" value="PcS"/>
    <property type="match status" value="1"/>
</dbReference>
<keyword evidence="14 20" id="KW-0472">Membrane</keyword>
<comment type="function">
    <text evidence="19 20">Condenses choline with CDP-diglyceride to produce phosphatidylcholine and CMP.</text>
</comment>
<keyword evidence="10 20" id="KW-0808">Transferase</keyword>
<evidence type="ECO:0000256" key="12">
    <source>
        <dbReference type="ARBA" id="ARBA00022989"/>
    </source>
</evidence>
<evidence type="ECO:0000313" key="23">
    <source>
        <dbReference type="Proteomes" id="UP001247754"/>
    </source>
</evidence>
<evidence type="ECO:0000256" key="6">
    <source>
        <dbReference type="ARBA" id="ARBA00015623"/>
    </source>
</evidence>
<keyword evidence="15 20" id="KW-0594">Phospholipid biosynthesis</keyword>
<sequence>MNPFFKAYSVHLLTATGAVFSMLAMLAAVQAQWSLMFGWLVVAFVVDGIDGPLARRYGVRMHAPQIDGVILDLIIDYLTYVFIPAYALFASGLLPGWTGWVAIGVITFASALYFADTRMKTKDNSFSGFPACWNMVAVVIFALHPDFWVTLAIVVVLAGAMFTPLKFVHPVRTERWRGVTLPVALAWTFFAAWAAVVDFHPESWAHWGLVVTSVYLVLVGIAQQIVPPRRA</sequence>
<dbReference type="Proteomes" id="UP001247754">
    <property type="component" value="Unassembled WGS sequence"/>
</dbReference>
<evidence type="ECO:0000256" key="16">
    <source>
        <dbReference type="ARBA" id="ARBA00023211"/>
    </source>
</evidence>
<evidence type="ECO:0000256" key="15">
    <source>
        <dbReference type="ARBA" id="ARBA00023209"/>
    </source>
</evidence>
<keyword evidence="23" id="KW-1185">Reference proteome</keyword>
<evidence type="ECO:0000256" key="21">
    <source>
        <dbReference type="SAM" id="Phobius"/>
    </source>
</evidence>
<dbReference type="EC" id="2.7.8.24" evidence="5 20"/>
<dbReference type="InterPro" id="IPR000462">
    <property type="entry name" value="CDP-OH_P_trans"/>
</dbReference>
<dbReference type="InterPro" id="IPR043130">
    <property type="entry name" value="CDP-OH_PTrfase_TM_dom"/>
</dbReference>
<feature type="transmembrane region" description="Helical" evidence="21">
    <location>
        <begin position="69"/>
        <end position="91"/>
    </location>
</feature>
<name>A0ABU1FAY0_9RHOB</name>
<keyword evidence="16 20" id="KW-0464">Manganese</keyword>
<evidence type="ECO:0000256" key="3">
    <source>
        <dbReference type="ARBA" id="ARBA00004429"/>
    </source>
</evidence>
<comment type="catalytic activity">
    <reaction evidence="1 20">
        <text>a CDP-1,2-diacyl-sn-glycerol + choline = a 1,2-diacyl-sn-glycero-3-phosphocholine + CMP + H(+)</text>
        <dbReference type="Rhea" id="RHEA:14597"/>
        <dbReference type="ChEBI" id="CHEBI:15354"/>
        <dbReference type="ChEBI" id="CHEBI:15378"/>
        <dbReference type="ChEBI" id="CHEBI:57643"/>
        <dbReference type="ChEBI" id="CHEBI:58332"/>
        <dbReference type="ChEBI" id="CHEBI:60377"/>
        <dbReference type="EC" id="2.7.8.24"/>
    </reaction>
</comment>
<feature type="transmembrane region" description="Helical" evidence="21">
    <location>
        <begin position="97"/>
        <end position="114"/>
    </location>
</feature>
<keyword evidence="11 21" id="KW-0812">Transmembrane</keyword>
<evidence type="ECO:0000256" key="5">
    <source>
        <dbReference type="ARBA" id="ARBA00013195"/>
    </source>
</evidence>
<comment type="similarity">
    <text evidence="4 20">Belongs to the CDP-alcohol phosphatidyltransferase class-I family.</text>
</comment>
<evidence type="ECO:0000256" key="20">
    <source>
        <dbReference type="PIRNR" id="PIRNR000851"/>
    </source>
</evidence>
<keyword evidence="8 20" id="KW-0444">Lipid biosynthesis</keyword>
<dbReference type="Gene3D" id="1.20.120.1760">
    <property type="match status" value="1"/>
</dbReference>
<keyword evidence="13 20" id="KW-0443">Lipid metabolism</keyword>
<keyword evidence="9 20" id="KW-0997">Cell inner membrane</keyword>
<gene>
    <name evidence="22" type="ORF">RGD00_15655</name>
</gene>
<evidence type="ECO:0000256" key="9">
    <source>
        <dbReference type="ARBA" id="ARBA00022519"/>
    </source>
</evidence>
<evidence type="ECO:0000256" key="18">
    <source>
        <dbReference type="ARBA" id="ARBA00033321"/>
    </source>
</evidence>
<proteinExistence type="inferred from homology"/>
<feature type="transmembrane region" description="Helical" evidence="21">
    <location>
        <begin position="12"/>
        <end position="31"/>
    </location>
</feature>
<comment type="subcellular location">
    <subcellularLocation>
        <location evidence="3 20">Cell inner membrane</location>
        <topology evidence="3 20">Multi-pass membrane protein</topology>
    </subcellularLocation>
</comment>